<name>A0ABS5VQD6_9BACT</name>
<dbReference type="EMBL" id="JAHESD010000004">
    <property type="protein sequence ID" value="MBT1702226.1"/>
    <property type="molecule type" value="Genomic_DNA"/>
</dbReference>
<feature type="domain" description="Lipid/polyisoprenoid-binding YceI-like" evidence="1">
    <location>
        <begin position="47"/>
        <end position="224"/>
    </location>
</feature>
<dbReference type="InterPro" id="IPR007372">
    <property type="entry name" value="Lipid/polyisoprenoid-bd_YceI"/>
</dbReference>
<evidence type="ECO:0000313" key="3">
    <source>
        <dbReference type="Proteomes" id="UP000772618"/>
    </source>
</evidence>
<comment type="caution">
    <text evidence="2">The sequence shown here is derived from an EMBL/GenBank/DDBJ whole genome shotgun (WGS) entry which is preliminary data.</text>
</comment>
<sequence length="232" mass="25511">MNWNRKLKLVGLSCVAAIAILSCDKAPKGDDAKIADAEQAVQPTGVTYVVDTATSWVKFTGHGVGKNHPGYFKLNYGATAINKDSISGGSFVINVKSMRMEEKGEHIEGKLKPHLMSGDFFEADKFGTATFEITNVVPYKLEQDGTKSLVEGANFNISGNLKIKDVTKNITFPARVDLDGNKLKAKANFDIDRRQWNMNYGNDKTLGDKFISEVVNIEFYLEATQPDSVSSF</sequence>
<dbReference type="PROSITE" id="PS51257">
    <property type="entry name" value="PROKAR_LIPOPROTEIN"/>
    <property type="match status" value="1"/>
</dbReference>
<evidence type="ECO:0000259" key="1">
    <source>
        <dbReference type="SMART" id="SM00867"/>
    </source>
</evidence>
<dbReference type="RefSeq" id="WP_254152013.1">
    <property type="nucleotide sequence ID" value="NZ_JAHESD010000004.1"/>
</dbReference>
<gene>
    <name evidence="2" type="ORF">KK060_02990</name>
</gene>
<dbReference type="PANTHER" id="PTHR34406">
    <property type="entry name" value="PROTEIN YCEI"/>
    <property type="match status" value="1"/>
</dbReference>
<dbReference type="SMART" id="SM00867">
    <property type="entry name" value="YceI"/>
    <property type="match status" value="1"/>
</dbReference>
<dbReference type="PANTHER" id="PTHR34406:SF1">
    <property type="entry name" value="PROTEIN YCEI"/>
    <property type="match status" value="1"/>
</dbReference>
<dbReference type="Pfam" id="PF04264">
    <property type="entry name" value="YceI"/>
    <property type="match status" value="1"/>
</dbReference>
<protein>
    <submittedName>
        <fullName evidence="2">YceI family protein</fullName>
    </submittedName>
</protein>
<reference evidence="2 3" key="1">
    <citation type="submission" date="2021-05" db="EMBL/GenBank/DDBJ databases">
        <title>A Polyphasic approach of four new species of the genus Ohtaekwangia: Ohtaekwangia histidinii sp. nov., Ohtaekwangia cretensis sp. nov., Ohtaekwangia indiensis sp. nov., Ohtaekwangia reichenbachii sp. nov. from diverse environment.</title>
        <authorList>
            <person name="Octaviana S."/>
        </authorList>
    </citation>
    <scope>NUCLEOTIDE SEQUENCE [LARGE SCALE GENOMIC DNA]</scope>
    <source>
        <strain evidence="2 3">PWU20</strain>
    </source>
</reference>
<dbReference type="SUPFAM" id="SSF101874">
    <property type="entry name" value="YceI-like"/>
    <property type="match status" value="1"/>
</dbReference>
<evidence type="ECO:0000313" key="2">
    <source>
        <dbReference type="EMBL" id="MBT1702226.1"/>
    </source>
</evidence>
<accession>A0ABS5VQD6</accession>
<keyword evidence="3" id="KW-1185">Reference proteome</keyword>
<dbReference type="Gene3D" id="2.40.128.110">
    <property type="entry name" value="Lipid/polyisoprenoid-binding, YceI-like"/>
    <property type="match status" value="1"/>
</dbReference>
<dbReference type="InterPro" id="IPR036761">
    <property type="entry name" value="TTHA0802/YceI-like_sf"/>
</dbReference>
<proteinExistence type="predicted"/>
<organism evidence="2 3">
    <name type="scientific">Chryseosolibacter indicus</name>
    <dbReference type="NCBI Taxonomy" id="2782351"/>
    <lineage>
        <taxon>Bacteria</taxon>
        <taxon>Pseudomonadati</taxon>
        <taxon>Bacteroidota</taxon>
        <taxon>Cytophagia</taxon>
        <taxon>Cytophagales</taxon>
        <taxon>Chryseotaleaceae</taxon>
        <taxon>Chryseosolibacter</taxon>
    </lineage>
</organism>
<dbReference type="Proteomes" id="UP000772618">
    <property type="component" value="Unassembled WGS sequence"/>
</dbReference>